<gene>
    <name evidence="2" type="ORF">BAMA_03775</name>
</gene>
<reference evidence="2 3" key="1">
    <citation type="submission" date="2014-06" db="EMBL/GenBank/DDBJ databases">
        <title>Draft genome sequence of Bacillus manliponensis JCM 15802 (MCCC 1A00708).</title>
        <authorList>
            <person name="Lai Q."/>
            <person name="Liu Y."/>
            <person name="Shao Z."/>
        </authorList>
    </citation>
    <scope>NUCLEOTIDE SEQUENCE [LARGE SCALE GENOMIC DNA]</scope>
    <source>
        <strain evidence="2 3">JCM 15802</strain>
    </source>
</reference>
<keyword evidence="1" id="KW-0472">Membrane</keyword>
<dbReference type="Proteomes" id="UP000027822">
    <property type="component" value="Unassembled WGS sequence"/>
</dbReference>
<keyword evidence="1" id="KW-0812">Transmembrane</keyword>
<sequence>MEAVFFILALLSFIVSVAMLIGNAINRGLGVLLTWEGTKRPVIFFAFYIVFYVIFLIIENGYI</sequence>
<dbReference type="STRING" id="574376.BAMA_03775"/>
<keyword evidence="1" id="KW-1133">Transmembrane helix</keyword>
<dbReference type="EMBL" id="JOTN01000012">
    <property type="protein sequence ID" value="KEK18636.1"/>
    <property type="molecule type" value="Genomic_DNA"/>
</dbReference>
<evidence type="ECO:0000313" key="3">
    <source>
        <dbReference type="Proteomes" id="UP000027822"/>
    </source>
</evidence>
<evidence type="ECO:0000256" key="1">
    <source>
        <dbReference type="SAM" id="Phobius"/>
    </source>
</evidence>
<evidence type="ECO:0000313" key="2">
    <source>
        <dbReference type="EMBL" id="KEK18636.1"/>
    </source>
</evidence>
<accession>A0A073JWJ7</accession>
<keyword evidence="3" id="KW-1185">Reference proteome</keyword>
<feature type="transmembrane region" description="Helical" evidence="1">
    <location>
        <begin position="42"/>
        <end position="62"/>
    </location>
</feature>
<proteinExistence type="predicted"/>
<organism evidence="2 3">
    <name type="scientific">Bacillus manliponensis</name>
    <dbReference type="NCBI Taxonomy" id="574376"/>
    <lineage>
        <taxon>Bacteria</taxon>
        <taxon>Bacillati</taxon>
        <taxon>Bacillota</taxon>
        <taxon>Bacilli</taxon>
        <taxon>Bacillales</taxon>
        <taxon>Bacillaceae</taxon>
        <taxon>Bacillus</taxon>
        <taxon>Bacillus cereus group</taxon>
    </lineage>
</organism>
<dbReference type="AlphaFoldDB" id="A0A073JWJ7"/>
<evidence type="ECO:0008006" key="4">
    <source>
        <dbReference type="Google" id="ProtNLM"/>
    </source>
</evidence>
<name>A0A073JWJ7_9BACI</name>
<dbReference type="RefSeq" id="WP_034640177.1">
    <property type="nucleotide sequence ID" value="NZ_CBCSJC010000017.1"/>
</dbReference>
<comment type="caution">
    <text evidence="2">The sequence shown here is derived from an EMBL/GenBank/DDBJ whole genome shotgun (WGS) entry which is preliminary data.</text>
</comment>
<protein>
    <recommendedName>
        <fullName evidence="4">Mas-related G-protein coupled receptor member D</fullName>
    </recommendedName>
</protein>